<comment type="caution">
    <text evidence="1">The sequence shown here is derived from an EMBL/GenBank/DDBJ whole genome shotgun (WGS) entry which is preliminary data.</text>
</comment>
<evidence type="ECO:0000313" key="1">
    <source>
        <dbReference type="EMBL" id="CAI0626463.1"/>
    </source>
</evidence>
<organism evidence="1 2">
    <name type="scientific">Linum tenue</name>
    <dbReference type="NCBI Taxonomy" id="586396"/>
    <lineage>
        <taxon>Eukaryota</taxon>
        <taxon>Viridiplantae</taxon>
        <taxon>Streptophyta</taxon>
        <taxon>Embryophyta</taxon>
        <taxon>Tracheophyta</taxon>
        <taxon>Spermatophyta</taxon>
        <taxon>Magnoliopsida</taxon>
        <taxon>eudicotyledons</taxon>
        <taxon>Gunneridae</taxon>
        <taxon>Pentapetalae</taxon>
        <taxon>rosids</taxon>
        <taxon>fabids</taxon>
        <taxon>Malpighiales</taxon>
        <taxon>Linaceae</taxon>
        <taxon>Linum</taxon>
    </lineage>
</organism>
<evidence type="ECO:0000313" key="2">
    <source>
        <dbReference type="Proteomes" id="UP001154282"/>
    </source>
</evidence>
<sequence>MSATTPRSKWRKGSQGLVRAVEVSNYRTKQLITFTIPQSRRIPIMLSSEVNDESGNPIWKKQVRAGRISSAARSPREIEF</sequence>
<proteinExistence type="predicted"/>
<dbReference type="Proteomes" id="UP001154282">
    <property type="component" value="Unassembled WGS sequence"/>
</dbReference>
<keyword evidence="2" id="KW-1185">Reference proteome</keyword>
<protein>
    <submittedName>
        <fullName evidence="1">Uncharacterized protein</fullName>
    </submittedName>
</protein>
<accession>A0AAV0RZY8</accession>
<dbReference type="EMBL" id="CAMGYJ010000011">
    <property type="protein sequence ID" value="CAI0626463.1"/>
    <property type="molecule type" value="Genomic_DNA"/>
</dbReference>
<name>A0AAV0RZY8_9ROSI</name>
<gene>
    <name evidence="1" type="ORF">LITE_LOCUS50865</name>
</gene>
<reference evidence="1" key="1">
    <citation type="submission" date="2022-08" db="EMBL/GenBank/DDBJ databases">
        <authorList>
            <person name="Gutierrez-Valencia J."/>
        </authorList>
    </citation>
    <scope>NUCLEOTIDE SEQUENCE</scope>
</reference>
<dbReference type="AlphaFoldDB" id="A0AAV0RZY8"/>